<comment type="caution">
    <text evidence="15">Lacks conserved residue(s) required for the propagation of feature annotation.</text>
</comment>
<evidence type="ECO:0000256" key="11">
    <source>
        <dbReference type="ARBA" id="ARBA00023136"/>
    </source>
</evidence>
<proteinExistence type="predicted"/>
<dbReference type="Pfam" id="PF09064">
    <property type="entry name" value="EGF_Tme5"/>
    <property type="match status" value="1"/>
</dbReference>
<dbReference type="SUPFAM" id="SSF56436">
    <property type="entry name" value="C-type lectin-like"/>
    <property type="match status" value="1"/>
</dbReference>
<evidence type="ECO:0000256" key="15">
    <source>
        <dbReference type="PROSITE-ProRule" id="PRU00076"/>
    </source>
</evidence>
<dbReference type="GO" id="GO:0004888">
    <property type="term" value="F:transmembrane signaling receptor activity"/>
    <property type="evidence" value="ECO:0007669"/>
    <property type="project" value="InterPro"/>
</dbReference>
<dbReference type="OrthoDB" id="4062651at2759"/>
<dbReference type="PROSITE" id="PS00010">
    <property type="entry name" value="ASX_HYDROXYL"/>
    <property type="match status" value="1"/>
</dbReference>
<feature type="transmembrane region" description="Helical" evidence="16">
    <location>
        <begin position="458"/>
        <end position="483"/>
    </location>
</feature>
<evidence type="ECO:0000256" key="6">
    <source>
        <dbReference type="ARBA" id="ARBA00022729"/>
    </source>
</evidence>
<keyword evidence="3 15" id="KW-0245">EGF-like domain</keyword>
<dbReference type="InterPro" id="IPR000742">
    <property type="entry name" value="EGF"/>
</dbReference>
<keyword evidence="21" id="KW-1185">Reference proteome</keyword>
<dbReference type="CDD" id="cd00054">
    <property type="entry name" value="EGF_CA"/>
    <property type="match status" value="1"/>
</dbReference>
<organism evidence="20 21">
    <name type="scientific">Muraenolepis orangiensis</name>
    <name type="common">Patagonian moray cod</name>
    <dbReference type="NCBI Taxonomy" id="630683"/>
    <lineage>
        <taxon>Eukaryota</taxon>
        <taxon>Metazoa</taxon>
        <taxon>Chordata</taxon>
        <taxon>Craniata</taxon>
        <taxon>Vertebrata</taxon>
        <taxon>Euteleostomi</taxon>
        <taxon>Actinopterygii</taxon>
        <taxon>Neopterygii</taxon>
        <taxon>Teleostei</taxon>
        <taxon>Neoteleostei</taxon>
        <taxon>Acanthomorphata</taxon>
        <taxon>Zeiogadaria</taxon>
        <taxon>Gadariae</taxon>
        <taxon>Gadiformes</taxon>
        <taxon>Muraenolepidoidei</taxon>
        <taxon>Muraenolepididae</taxon>
        <taxon>Muraenolepis</taxon>
    </lineage>
</organism>
<feature type="domain" description="C-type lectin" evidence="19">
    <location>
        <begin position="51"/>
        <end position="165"/>
    </location>
</feature>
<dbReference type="EMBL" id="JANIIK010000042">
    <property type="protein sequence ID" value="KAJ3606515.1"/>
    <property type="molecule type" value="Genomic_DNA"/>
</dbReference>
<dbReference type="PROSITE" id="PS50026">
    <property type="entry name" value="EGF_3"/>
    <property type="match status" value="1"/>
</dbReference>
<dbReference type="InterPro" id="IPR001304">
    <property type="entry name" value="C-type_lectin-like"/>
</dbReference>
<comment type="caution">
    <text evidence="20">The sequence shown here is derived from an EMBL/GenBank/DDBJ whole genome shotgun (WGS) entry which is preliminary data.</text>
</comment>
<reference evidence="20" key="1">
    <citation type="submission" date="2022-07" db="EMBL/GenBank/DDBJ databases">
        <title>Chromosome-level genome of Muraenolepis orangiensis.</title>
        <authorList>
            <person name="Kim J."/>
        </authorList>
    </citation>
    <scope>NUCLEOTIDE SEQUENCE</scope>
    <source>
        <strain evidence="20">KU_S4_2022</strain>
        <tissue evidence="20">Muscle</tissue>
    </source>
</reference>
<evidence type="ECO:0000256" key="17">
    <source>
        <dbReference type="SAM" id="SignalP"/>
    </source>
</evidence>
<dbReference type="PROSITE" id="PS50041">
    <property type="entry name" value="C_TYPE_LECTIN_2"/>
    <property type="match status" value="1"/>
</dbReference>
<dbReference type="InterPro" id="IPR016187">
    <property type="entry name" value="CTDL_fold"/>
</dbReference>
<keyword evidence="7" id="KW-0430">Lectin</keyword>
<evidence type="ECO:0000256" key="8">
    <source>
        <dbReference type="ARBA" id="ARBA00022737"/>
    </source>
</evidence>
<keyword evidence="4" id="KW-0597">Phosphoprotein</keyword>
<evidence type="ECO:0000256" key="14">
    <source>
        <dbReference type="ARBA" id="ARBA00046453"/>
    </source>
</evidence>
<dbReference type="Proteomes" id="UP001148018">
    <property type="component" value="Unassembled WGS sequence"/>
</dbReference>
<dbReference type="GO" id="GO:0005509">
    <property type="term" value="F:calcium ion binding"/>
    <property type="evidence" value="ECO:0007669"/>
    <property type="project" value="InterPro"/>
</dbReference>
<keyword evidence="6 17" id="KW-0732">Signal</keyword>
<evidence type="ECO:0000256" key="16">
    <source>
        <dbReference type="SAM" id="Phobius"/>
    </source>
</evidence>
<dbReference type="InterPro" id="IPR000152">
    <property type="entry name" value="EGF-type_Asp/Asn_hydroxyl_site"/>
</dbReference>
<dbReference type="SMART" id="SM00034">
    <property type="entry name" value="CLECT"/>
    <property type="match status" value="1"/>
</dbReference>
<feature type="signal peptide" evidence="17">
    <location>
        <begin position="1"/>
        <end position="40"/>
    </location>
</feature>
<dbReference type="Pfam" id="PF07645">
    <property type="entry name" value="EGF_CA"/>
    <property type="match status" value="1"/>
</dbReference>
<dbReference type="AlphaFoldDB" id="A0A9Q0EJL7"/>
<dbReference type="PANTHER" id="PTHR14789:SF9">
    <property type="entry name" value="THROMBOMODULIN"/>
    <property type="match status" value="1"/>
</dbReference>
<dbReference type="Gene3D" id="2.10.25.10">
    <property type="entry name" value="Laminin"/>
    <property type="match status" value="4"/>
</dbReference>
<dbReference type="SUPFAM" id="SSF57184">
    <property type="entry name" value="Growth factor receptor domain"/>
    <property type="match status" value="1"/>
</dbReference>
<protein>
    <recommendedName>
        <fullName evidence="2">Thrombomodulin</fullName>
    </recommendedName>
</protein>
<feature type="chain" id="PRO_5040213130" description="Thrombomodulin" evidence="17">
    <location>
        <begin position="41"/>
        <end position="508"/>
    </location>
</feature>
<keyword evidence="5 16" id="KW-0812">Transmembrane</keyword>
<keyword evidence="10 16" id="KW-1133">Transmembrane helix</keyword>
<evidence type="ECO:0000313" key="21">
    <source>
        <dbReference type="Proteomes" id="UP001148018"/>
    </source>
</evidence>
<evidence type="ECO:0000256" key="7">
    <source>
        <dbReference type="ARBA" id="ARBA00022734"/>
    </source>
</evidence>
<dbReference type="PROSITE" id="PS01187">
    <property type="entry name" value="EGF_CA"/>
    <property type="match status" value="1"/>
</dbReference>
<sequence>MKKITDNVLFLPPSLPLPLPRSLPLLASLLLLLLPGLARGTPRPEPLEECDDTTCFLLLEVPLNFSAAQDACSAQTGQLATLRSPDEWRKAQRLLLRSDRRFWIGLVLPDDVRCPSAGDSELHGYEWITGSGVAVAFPNWMSSPDRCDHRCVSASTNGLCRQEPCGGTLDGFLCAVLPGRCPASERRAAPGVHAVSSGDSRDAWLPPAAEWTTRGTSDGDSRHFNAKWLCAWSTWWRAPWTCEVMKGGCEHTCKNNSCACPAGQKLHTNNVTCVEAKECRLDKDCERDNTRCVFSHTGIHTSACVCQDGYEEEDGVCVDVRVCQHCEHMKCDKVAGVYACACREGFVVSQKDPTRCLAHCDQRKCPATCVNDDQCRCPDGYIVDTLLCIDIDECKDDLPCEHECLNTHGSYTCSCRPGFVMYKDKCVADEVYGPPAAAATPGSPAAAASPTAGGVVPAYVRVGSALGIMVFVAVGVALLYLLLRYCLAHSEAPLGCDTYTLTLQQLTA</sequence>
<evidence type="ECO:0000256" key="2">
    <source>
        <dbReference type="ARBA" id="ARBA00019822"/>
    </source>
</evidence>
<dbReference type="InterPro" id="IPR015149">
    <property type="entry name" value="Tme5_EGF-like"/>
</dbReference>
<dbReference type="GO" id="GO:0016020">
    <property type="term" value="C:membrane"/>
    <property type="evidence" value="ECO:0007669"/>
    <property type="project" value="UniProtKB-SubCell"/>
</dbReference>
<accession>A0A9Q0EJL7</accession>
<feature type="disulfide bond" evidence="15">
    <location>
        <begin position="394"/>
        <end position="404"/>
    </location>
</feature>
<evidence type="ECO:0000256" key="12">
    <source>
        <dbReference type="ARBA" id="ARBA00023157"/>
    </source>
</evidence>
<dbReference type="InterPro" id="IPR049883">
    <property type="entry name" value="NOTCH1_EGF-like"/>
</dbReference>
<comment type="subunit">
    <text evidence="14">Interacts with ITGAL, ITGAM and ITGB2. Interacts with thrombin/F2; this interaction switches the specificity of thrombin from a procoagulant to an anticoagulant and antifibrinolytic protease. Interacts with ANGP1 and ANGP2; these interactions significantly inhibit the generation of activated PC and TAFIa/CPB2 by the thrombin/thrombomodulin complex. Interacts with PF4; this interaction enhances generation of activated protein C. Interacts with HMGB1; this interaction inhibits HMGB1 inflammatory activity.</text>
</comment>
<evidence type="ECO:0000256" key="13">
    <source>
        <dbReference type="ARBA" id="ARBA00045242"/>
    </source>
</evidence>
<dbReference type="SMART" id="SM00179">
    <property type="entry name" value="EGF_CA"/>
    <property type="match status" value="2"/>
</dbReference>
<keyword evidence="9" id="KW-0654">Proteoglycan</keyword>
<comment type="subcellular location">
    <subcellularLocation>
        <location evidence="1">Membrane</location>
        <topology evidence="1">Single-pass type I membrane protein</topology>
    </subcellularLocation>
</comment>
<evidence type="ECO:0000259" key="19">
    <source>
        <dbReference type="PROSITE" id="PS50041"/>
    </source>
</evidence>
<dbReference type="Gene3D" id="3.10.100.10">
    <property type="entry name" value="Mannose-Binding Protein A, subunit A"/>
    <property type="match status" value="1"/>
</dbReference>
<dbReference type="InterPro" id="IPR018097">
    <property type="entry name" value="EGF_Ca-bd_CS"/>
</dbReference>
<keyword evidence="9" id="KW-0325">Glycoprotein</keyword>
<keyword evidence="8" id="KW-0677">Repeat</keyword>
<dbReference type="InterPro" id="IPR016186">
    <property type="entry name" value="C-type_lectin-like/link_sf"/>
</dbReference>
<gene>
    <name evidence="20" type="ORF">NHX12_026036</name>
</gene>
<dbReference type="SMART" id="SM00181">
    <property type="entry name" value="EGF"/>
    <property type="match status" value="5"/>
</dbReference>
<dbReference type="PROSITE" id="PS01186">
    <property type="entry name" value="EGF_2"/>
    <property type="match status" value="1"/>
</dbReference>
<dbReference type="InterPro" id="IPR009030">
    <property type="entry name" value="Growth_fac_rcpt_cys_sf"/>
</dbReference>
<evidence type="ECO:0000259" key="18">
    <source>
        <dbReference type="PROSITE" id="PS50026"/>
    </source>
</evidence>
<dbReference type="Pfam" id="PF00059">
    <property type="entry name" value="Lectin_C"/>
    <property type="match status" value="1"/>
</dbReference>
<comment type="function">
    <text evidence="13">Endothelial cell receptor that plays a critical role in regulating several physiological processes including hemostasis, coagulation, fibrinolysis, inflammation, and angiogenesis. Acts as a cofactor for thrombin activation of protein C/PROC on the surface of vascular endothelial cells leading to initiation of the activated protein C anticoagulant pathway. Also accelerates the activation of the plasma carboxypeptidase B2/CPB2, which catalyzes removal of C-terminal basic amino acids from its substrates including kinins or anaphylatoxins leading to fibrinolysis inhibition. Plays critical protective roles in changing the cleavage specificity of protease-activated receptor 1/PAR1, inhibiting endothelial cell permeability and inflammation. Suppresses inflammation distinctly from its anticoagulant cofactor activity by sequestering HMGB1 thereby preventing it from engaging cellular receptors such as RAGE and contributing to the inflammatory response.</text>
</comment>
<evidence type="ECO:0000256" key="1">
    <source>
        <dbReference type="ARBA" id="ARBA00004479"/>
    </source>
</evidence>
<evidence type="ECO:0000256" key="3">
    <source>
        <dbReference type="ARBA" id="ARBA00022536"/>
    </source>
</evidence>
<name>A0A9Q0EJL7_9TELE</name>
<dbReference type="InterPro" id="IPR001881">
    <property type="entry name" value="EGF-like_Ca-bd_dom"/>
</dbReference>
<feature type="domain" description="EGF-like" evidence="18">
    <location>
        <begin position="390"/>
        <end position="427"/>
    </location>
</feature>
<evidence type="ECO:0000256" key="10">
    <source>
        <dbReference type="ARBA" id="ARBA00022989"/>
    </source>
</evidence>
<evidence type="ECO:0000256" key="4">
    <source>
        <dbReference type="ARBA" id="ARBA00022553"/>
    </source>
</evidence>
<dbReference type="InterPro" id="IPR051505">
    <property type="entry name" value="C-type_lectin_domain"/>
</dbReference>
<keyword evidence="11 16" id="KW-0472">Membrane</keyword>
<evidence type="ECO:0000313" key="20">
    <source>
        <dbReference type="EMBL" id="KAJ3606515.1"/>
    </source>
</evidence>
<evidence type="ECO:0000256" key="9">
    <source>
        <dbReference type="ARBA" id="ARBA00022974"/>
    </source>
</evidence>
<dbReference type="GO" id="GO:0030246">
    <property type="term" value="F:carbohydrate binding"/>
    <property type="evidence" value="ECO:0007669"/>
    <property type="project" value="UniProtKB-KW"/>
</dbReference>
<evidence type="ECO:0000256" key="5">
    <source>
        <dbReference type="ARBA" id="ARBA00022692"/>
    </source>
</evidence>
<keyword evidence="12 15" id="KW-1015">Disulfide bond</keyword>
<dbReference type="PANTHER" id="PTHR14789">
    <property type="entry name" value="CHONDROLECTIN VARIANT CHODLFDELTAE"/>
    <property type="match status" value="1"/>
</dbReference>